<comment type="caution">
    <text evidence="4">The sequence shown here is derived from an EMBL/GenBank/DDBJ whole genome shotgun (WGS) entry which is preliminary data.</text>
</comment>
<keyword evidence="2" id="KW-0520">NAD</keyword>
<feature type="domain" description="D-isomer specific 2-hydroxyacid dehydrogenase NAD-binding" evidence="3">
    <location>
        <begin position="107"/>
        <end position="284"/>
    </location>
</feature>
<keyword evidence="1 4" id="KW-0560">Oxidoreductase</keyword>
<dbReference type="SUPFAM" id="SSF52283">
    <property type="entry name" value="Formate/glycerate dehydrogenase catalytic domain-like"/>
    <property type="match status" value="1"/>
</dbReference>
<dbReference type="Pfam" id="PF02826">
    <property type="entry name" value="2-Hacid_dh_C"/>
    <property type="match status" value="1"/>
</dbReference>
<keyword evidence="4" id="KW-0670">Pyruvate</keyword>
<reference evidence="4" key="1">
    <citation type="submission" date="2019-08" db="EMBL/GenBank/DDBJ databases">
        <authorList>
            <person name="Kucharzyk K."/>
            <person name="Murdoch R.W."/>
            <person name="Higgins S."/>
            <person name="Loffler F."/>
        </authorList>
    </citation>
    <scope>NUCLEOTIDE SEQUENCE</scope>
</reference>
<protein>
    <submittedName>
        <fullName evidence="4">Glyoxylate/hydroxypyruvate reductase B</fullName>
        <ecNumber evidence="4">1.1.1.81</ecNumber>
    </submittedName>
</protein>
<name>A0A644WYA2_9ZZZZ</name>
<dbReference type="EC" id="1.1.1.81" evidence="4"/>
<sequence length="324" mass="35857">MNIITDVKFSESSMARLRALVAPGELHEVSTQDKERLRALVGTCEVAFLSGAVDPLFYGPESAVKWIHCNSAGLNQIAKAVVFEKGLLVSGGSGRSAPALAEHVFFFILSHVYRVRELLENQRNHRWDASRLASSESPSGKTLGIIGFGNTGKAVYEKAKAFGMKVIAYSNAPIPAEYPMELSLSRQKGDSLYALLERCDYLVVCTNLSDLTYHLLDEEAFSHVKKGCFLVNIGRGEVIEEKALVQALRSNILSGAGLDVTEPEPLGHDSDLWDMDQVMITPHFTPRMTNFEERCLDIFAENVSRYRLGSPLLNVLDKDDLFTK</sequence>
<organism evidence="4">
    <name type="scientific">bioreactor metagenome</name>
    <dbReference type="NCBI Taxonomy" id="1076179"/>
    <lineage>
        <taxon>unclassified sequences</taxon>
        <taxon>metagenomes</taxon>
        <taxon>ecological metagenomes</taxon>
    </lineage>
</organism>
<dbReference type="InterPro" id="IPR029753">
    <property type="entry name" value="D-isomer_DH_CS"/>
</dbReference>
<evidence type="ECO:0000256" key="2">
    <source>
        <dbReference type="ARBA" id="ARBA00023027"/>
    </source>
</evidence>
<accession>A0A644WYA2</accession>
<dbReference type="EMBL" id="VSSQ01001451">
    <property type="protein sequence ID" value="MPM08458.1"/>
    <property type="molecule type" value="Genomic_DNA"/>
</dbReference>
<gene>
    <name evidence="4" type="primary">ghrB_10</name>
    <name evidence="4" type="ORF">SDC9_54770</name>
</gene>
<dbReference type="GO" id="GO:0016618">
    <property type="term" value="F:hydroxypyruvate reductase [NAD(P)H] activity"/>
    <property type="evidence" value="ECO:0007669"/>
    <property type="project" value="UniProtKB-EC"/>
</dbReference>
<dbReference type="SUPFAM" id="SSF51735">
    <property type="entry name" value="NAD(P)-binding Rossmann-fold domains"/>
    <property type="match status" value="1"/>
</dbReference>
<dbReference type="InterPro" id="IPR036291">
    <property type="entry name" value="NAD(P)-bd_dom_sf"/>
</dbReference>
<evidence type="ECO:0000259" key="3">
    <source>
        <dbReference type="Pfam" id="PF02826"/>
    </source>
</evidence>
<dbReference type="Gene3D" id="3.40.50.720">
    <property type="entry name" value="NAD(P)-binding Rossmann-like Domain"/>
    <property type="match status" value="2"/>
</dbReference>
<dbReference type="PANTHER" id="PTHR43333">
    <property type="entry name" value="2-HACID_DH_C DOMAIN-CONTAINING PROTEIN"/>
    <property type="match status" value="1"/>
</dbReference>
<evidence type="ECO:0000313" key="4">
    <source>
        <dbReference type="EMBL" id="MPM08458.1"/>
    </source>
</evidence>
<dbReference type="PROSITE" id="PS00671">
    <property type="entry name" value="D_2_HYDROXYACID_DH_3"/>
    <property type="match status" value="1"/>
</dbReference>
<dbReference type="CDD" id="cd05300">
    <property type="entry name" value="2-Hacid_dh_1"/>
    <property type="match status" value="1"/>
</dbReference>
<dbReference type="PANTHER" id="PTHR43333:SF1">
    <property type="entry name" value="D-ISOMER SPECIFIC 2-HYDROXYACID DEHYDROGENASE NAD-BINDING DOMAIN-CONTAINING PROTEIN"/>
    <property type="match status" value="1"/>
</dbReference>
<dbReference type="InterPro" id="IPR006140">
    <property type="entry name" value="D-isomer_DH_NAD-bd"/>
</dbReference>
<proteinExistence type="predicted"/>
<evidence type="ECO:0000256" key="1">
    <source>
        <dbReference type="ARBA" id="ARBA00023002"/>
    </source>
</evidence>
<dbReference type="AlphaFoldDB" id="A0A644WYA2"/>
<dbReference type="GO" id="GO:0051287">
    <property type="term" value="F:NAD binding"/>
    <property type="evidence" value="ECO:0007669"/>
    <property type="project" value="InterPro"/>
</dbReference>